<keyword evidence="3" id="KW-1185">Reference proteome</keyword>
<accession>A0AAV3XLM5</accession>
<reference evidence="2" key="1">
    <citation type="submission" date="2019-10" db="EMBL/GenBank/DDBJ databases">
        <title>Draft genome sequece of Microseira wollei NIES-4236.</title>
        <authorList>
            <person name="Yamaguchi H."/>
            <person name="Suzuki S."/>
            <person name="Kawachi M."/>
        </authorList>
    </citation>
    <scope>NUCLEOTIDE SEQUENCE</scope>
    <source>
        <strain evidence="2">NIES-4236</strain>
    </source>
</reference>
<evidence type="ECO:0000313" key="3">
    <source>
        <dbReference type="Proteomes" id="UP001050975"/>
    </source>
</evidence>
<evidence type="ECO:0000313" key="2">
    <source>
        <dbReference type="EMBL" id="GET42451.1"/>
    </source>
</evidence>
<feature type="domain" description="AB hydrolase-1" evidence="1">
    <location>
        <begin position="44"/>
        <end position="127"/>
    </location>
</feature>
<dbReference type="AlphaFoldDB" id="A0AAV3XLM5"/>
<dbReference type="PANTHER" id="PTHR43798:SF33">
    <property type="entry name" value="HYDROLASE, PUTATIVE (AFU_ORTHOLOGUE AFUA_2G14860)-RELATED"/>
    <property type="match status" value="1"/>
</dbReference>
<gene>
    <name evidence="2" type="ORF">MiSe_72680</name>
</gene>
<dbReference type="InterPro" id="IPR050266">
    <property type="entry name" value="AB_hydrolase_sf"/>
</dbReference>
<keyword evidence="2" id="KW-0378">Hydrolase</keyword>
<name>A0AAV3XLM5_9CYAN</name>
<proteinExistence type="predicted"/>
<dbReference type="GO" id="GO:0016020">
    <property type="term" value="C:membrane"/>
    <property type="evidence" value="ECO:0007669"/>
    <property type="project" value="TreeGrafter"/>
</dbReference>
<dbReference type="InterPro" id="IPR029058">
    <property type="entry name" value="AB_hydrolase_fold"/>
</dbReference>
<sequence>MFTPPGFEQRSVKTSLGEMVYYTAASAPWVSEDAAAREQERETLVFLHGFGGGSSAYEWSKVYPAFAADYRIVAPDLIGWGRSNHPARNYRIEDYLTTITELISQTCSGGVTAIASSLTAAFTIRFAIAHPDLSSGGFGGL</sequence>
<dbReference type="InterPro" id="IPR000073">
    <property type="entry name" value="AB_hydrolase_1"/>
</dbReference>
<dbReference type="SUPFAM" id="SSF53474">
    <property type="entry name" value="alpha/beta-Hydrolases"/>
    <property type="match status" value="1"/>
</dbReference>
<comment type="caution">
    <text evidence="2">The sequence shown here is derived from an EMBL/GenBank/DDBJ whole genome shotgun (WGS) entry which is preliminary data.</text>
</comment>
<dbReference type="EMBL" id="BLAY01000165">
    <property type="protein sequence ID" value="GET42451.1"/>
    <property type="molecule type" value="Genomic_DNA"/>
</dbReference>
<dbReference type="Pfam" id="PF12697">
    <property type="entry name" value="Abhydrolase_6"/>
    <property type="match status" value="1"/>
</dbReference>
<evidence type="ECO:0000259" key="1">
    <source>
        <dbReference type="Pfam" id="PF12697"/>
    </source>
</evidence>
<dbReference type="Proteomes" id="UP001050975">
    <property type="component" value="Unassembled WGS sequence"/>
</dbReference>
<dbReference type="PANTHER" id="PTHR43798">
    <property type="entry name" value="MONOACYLGLYCEROL LIPASE"/>
    <property type="match status" value="1"/>
</dbReference>
<protein>
    <submittedName>
        <fullName evidence="2">Alpha/beta hydrolase fold protein</fullName>
    </submittedName>
</protein>
<dbReference type="GO" id="GO:0016787">
    <property type="term" value="F:hydrolase activity"/>
    <property type="evidence" value="ECO:0007669"/>
    <property type="project" value="UniProtKB-KW"/>
</dbReference>
<organism evidence="2 3">
    <name type="scientific">Microseira wollei NIES-4236</name>
    <dbReference type="NCBI Taxonomy" id="2530354"/>
    <lineage>
        <taxon>Bacteria</taxon>
        <taxon>Bacillati</taxon>
        <taxon>Cyanobacteriota</taxon>
        <taxon>Cyanophyceae</taxon>
        <taxon>Oscillatoriophycideae</taxon>
        <taxon>Aerosakkonematales</taxon>
        <taxon>Aerosakkonemataceae</taxon>
        <taxon>Microseira</taxon>
    </lineage>
</organism>
<dbReference type="Gene3D" id="3.40.50.1820">
    <property type="entry name" value="alpha/beta hydrolase"/>
    <property type="match status" value="1"/>
</dbReference>